<keyword evidence="12" id="KW-0503">Monooxygenase</keyword>
<keyword evidence="7 14" id="KW-0479">Metal-binding</keyword>
<sequence length="519" mass="60991">MISATLVLLVFILFVYNYYVRNGKNGRLINLIPGPPVYPIIGCIHPFLISRDDLWTFFTIACDTYSVIFKTWYCFVPVVYISHPDDLEVVLSNTKHNKKGFIFHMLRPLLHTGLFTSEEPKWHSRRKLLAHTYNLNIIQQFIKVLIKEGENMITSLNNSGNAVIKDLVPLLNEYMLNAVIEIGVGTSLRDLGMFQQQYREALERMHEPFISRFWKPWLYINWMFFLTSEGREYRKIVKMFEKFTDLAIIKRKFYHDCTNDKYLPNFDNDRSTKEDSSKSIGYNAKLQKNQFAMLDLLIAESRKGHMIDSDIKEEINTFIFMSYNTTMNSMCFTLALLAEHRDIQIRVRNEIRTALQNNGNKFTVELLQDLTYLERCIKESLRLYPTNFMISRIIEKDLKLNLFLIPAGTNVCFNIYATHRNCYFWPNPEVFDPDRFLPEMIQNRHPYSYLPFCAGPRNCIGQEFAMLKMKAIIALVIQHFYLEPIDYLKDVRLNVNFILRPSSSLRVKFTPICKTNASS</sequence>
<name>A0AAW2EAI3_9HYME</name>
<evidence type="ECO:0000256" key="3">
    <source>
        <dbReference type="ARBA" id="ARBA00004174"/>
    </source>
</evidence>
<proteinExistence type="inferred from homology"/>
<keyword evidence="6 14" id="KW-0349">Heme</keyword>
<dbReference type="SUPFAM" id="SSF48264">
    <property type="entry name" value="Cytochrome P450"/>
    <property type="match status" value="1"/>
</dbReference>
<dbReference type="InterPro" id="IPR001128">
    <property type="entry name" value="Cyt_P450"/>
</dbReference>
<keyword evidence="16" id="KW-1185">Reference proteome</keyword>
<evidence type="ECO:0000313" key="16">
    <source>
        <dbReference type="Proteomes" id="UP001430953"/>
    </source>
</evidence>
<evidence type="ECO:0000313" key="15">
    <source>
        <dbReference type="EMBL" id="KAL0099379.1"/>
    </source>
</evidence>
<evidence type="ECO:0000256" key="10">
    <source>
        <dbReference type="ARBA" id="ARBA00023002"/>
    </source>
</evidence>
<comment type="caution">
    <text evidence="15">The sequence shown here is derived from an EMBL/GenBank/DDBJ whole genome shotgun (WGS) entry which is preliminary data.</text>
</comment>
<evidence type="ECO:0000256" key="14">
    <source>
        <dbReference type="PIRSR" id="PIRSR602401-1"/>
    </source>
</evidence>
<evidence type="ECO:0000256" key="1">
    <source>
        <dbReference type="ARBA" id="ARBA00001971"/>
    </source>
</evidence>
<evidence type="ECO:0000256" key="13">
    <source>
        <dbReference type="ARBA" id="ARBA00023136"/>
    </source>
</evidence>
<evidence type="ECO:0000256" key="4">
    <source>
        <dbReference type="ARBA" id="ARBA00004406"/>
    </source>
</evidence>
<dbReference type="PANTHER" id="PTHR24291:SF189">
    <property type="entry name" value="CYTOCHROME P450 4C3-RELATED"/>
    <property type="match status" value="1"/>
</dbReference>
<evidence type="ECO:0000256" key="2">
    <source>
        <dbReference type="ARBA" id="ARBA00003690"/>
    </source>
</evidence>
<dbReference type="PANTHER" id="PTHR24291">
    <property type="entry name" value="CYTOCHROME P450 FAMILY 4"/>
    <property type="match status" value="1"/>
</dbReference>
<dbReference type="GO" id="GO:0016705">
    <property type="term" value="F:oxidoreductase activity, acting on paired donors, with incorporation or reduction of molecular oxygen"/>
    <property type="evidence" value="ECO:0007669"/>
    <property type="project" value="InterPro"/>
</dbReference>
<dbReference type="GO" id="GO:0004497">
    <property type="term" value="F:monooxygenase activity"/>
    <property type="evidence" value="ECO:0007669"/>
    <property type="project" value="UniProtKB-KW"/>
</dbReference>
<comment type="cofactor">
    <cofactor evidence="1 14">
        <name>heme</name>
        <dbReference type="ChEBI" id="CHEBI:30413"/>
    </cofactor>
</comment>
<evidence type="ECO:0000256" key="11">
    <source>
        <dbReference type="ARBA" id="ARBA00023004"/>
    </source>
</evidence>
<dbReference type="InterPro" id="IPR002401">
    <property type="entry name" value="Cyt_P450_E_grp-I"/>
</dbReference>
<comment type="function">
    <text evidence="2">May be involved in the metabolism of insect hormones and in the breakdown of synthetic insecticides.</text>
</comment>
<protein>
    <recommendedName>
        <fullName evidence="17">Cytochrome P450</fullName>
    </recommendedName>
</protein>
<evidence type="ECO:0000256" key="6">
    <source>
        <dbReference type="ARBA" id="ARBA00022617"/>
    </source>
</evidence>
<dbReference type="PRINTS" id="PR00463">
    <property type="entry name" value="EP450I"/>
</dbReference>
<dbReference type="Proteomes" id="UP001430953">
    <property type="component" value="Unassembled WGS sequence"/>
</dbReference>
<accession>A0AAW2EAI3</accession>
<dbReference type="AlphaFoldDB" id="A0AAW2EAI3"/>
<evidence type="ECO:0000256" key="7">
    <source>
        <dbReference type="ARBA" id="ARBA00022723"/>
    </source>
</evidence>
<comment type="subcellular location">
    <subcellularLocation>
        <location evidence="4">Endoplasmic reticulum membrane</location>
        <topology evidence="4">Peripheral membrane protein</topology>
    </subcellularLocation>
    <subcellularLocation>
        <location evidence="3">Microsome membrane</location>
        <topology evidence="3">Peripheral membrane protein</topology>
    </subcellularLocation>
</comment>
<dbReference type="Gene3D" id="1.10.630.10">
    <property type="entry name" value="Cytochrome P450"/>
    <property type="match status" value="1"/>
</dbReference>
<keyword evidence="13" id="KW-0472">Membrane</keyword>
<comment type="similarity">
    <text evidence="5">Belongs to the cytochrome P450 family.</text>
</comment>
<dbReference type="GO" id="GO:0005506">
    <property type="term" value="F:iron ion binding"/>
    <property type="evidence" value="ECO:0007669"/>
    <property type="project" value="InterPro"/>
</dbReference>
<dbReference type="EMBL" id="JADYXP020000028">
    <property type="protein sequence ID" value="KAL0099379.1"/>
    <property type="molecule type" value="Genomic_DNA"/>
</dbReference>
<reference evidence="15 16" key="1">
    <citation type="submission" date="2023-03" db="EMBL/GenBank/DDBJ databases">
        <title>High recombination rates correlate with genetic variation in Cardiocondyla obscurior ants.</title>
        <authorList>
            <person name="Errbii M."/>
        </authorList>
    </citation>
    <scope>NUCLEOTIDE SEQUENCE [LARGE SCALE GENOMIC DNA]</scope>
    <source>
        <strain evidence="15">Alpha-2009</strain>
        <tissue evidence="15">Whole body</tissue>
    </source>
</reference>
<evidence type="ECO:0000256" key="9">
    <source>
        <dbReference type="ARBA" id="ARBA00022848"/>
    </source>
</evidence>
<evidence type="ECO:0008006" key="17">
    <source>
        <dbReference type="Google" id="ProtNLM"/>
    </source>
</evidence>
<keyword evidence="8" id="KW-0256">Endoplasmic reticulum</keyword>
<dbReference type="GO" id="GO:0005789">
    <property type="term" value="C:endoplasmic reticulum membrane"/>
    <property type="evidence" value="ECO:0007669"/>
    <property type="project" value="UniProtKB-SubCell"/>
</dbReference>
<keyword evidence="9" id="KW-0492">Microsome</keyword>
<dbReference type="InterPro" id="IPR050196">
    <property type="entry name" value="Cytochrome_P450_Monoox"/>
</dbReference>
<dbReference type="InterPro" id="IPR036396">
    <property type="entry name" value="Cyt_P450_sf"/>
</dbReference>
<dbReference type="GO" id="GO:0020037">
    <property type="term" value="F:heme binding"/>
    <property type="evidence" value="ECO:0007669"/>
    <property type="project" value="InterPro"/>
</dbReference>
<evidence type="ECO:0000256" key="12">
    <source>
        <dbReference type="ARBA" id="ARBA00023033"/>
    </source>
</evidence>
<evidence type="ECO:0000256" key="5">
    <source>
        <dbReference type="ARBA" id="ARBA00010617"/>
    </source>
</evidence>
<keyword evidence="10" id="KW-0560">Oxidoreductase</keyword>
<organism evidence="15 16">
    <name type="scientific">Cardiocondyla obscurior</name>
    <dbReference type="NCBI Taxonomy" id="286306"/>
    <lineage>
        <taxon>Eukaryota</taxon>
        <taxon>Metazoa</taxon>
        <taxon>Ecdysozoa</taxon>
        <taxon>Arthropoda</taxon>
        <taxon>Hexapoda</taxon>
        <taxon>Insecta</taxon>
        <taxon>Pterygota</taxon>
        <taxon>Neoptera</taxon>
        <taxon>Endopterygota</taxon>
        <taxon>Hymenoptera</taxon>
        <taxon>Apocrita</taxon>
        <taxon>Aculeata</taxon>
        <taxon>Formicoidea</taxon>
        <taxon>Formicidae</taxon>
        <taxon>Myrmicinae</taxon>
        <taxon>Cardiocondyla</taxon>
    </lineage>
</organism>
<keyword evidence="11 14" id="KW-0408">Iron</keyword>
<feature type="binding site" description="axial binding residue" evidence="14">
    <location>
        <position position="459"/>
    </location>
    <ligand>
        <name>heme</name>
        <dbReference type="ChEBI" id="CHEBI:30413"/>
    </ligand>
    <ligandPart>
        <name>Fe</name>
        <dbReference type="ChEBI" id="CHEBI:18248"/>
    </ligandPart>
</feature>
<gene>
    <name evidence="15" type="ORF">PUN28_020142</name>
</gene>
<dbReference type="Pfam" id="PF00067">
    <property type="entry name" value="p450"/>
    <property type="match status" value="1"/>
</dbReference>
<evidence type="ECO:0000256" key="8">
    <source>
        <dbReference type="ARBA" id="ARBA00022824"/>
    </source>
</evidence>
<dbReference type="PRINTS" id="PR00385">
    <property type="entry name" value="P450"/>
</dbReference>